<evidence type="ECO:0000256" key="1">
    <source>
        <dbReference type="SAM" id="MobiDB-lite"/>
    </source>
</evidence>
<sequence>MPLSCCYGGLFKAPSLPRLSFYFKGVLSVAYFIVYVYYNARARMRLENLPYNRFRTGNLLQNWQRWQGKWIMNFMVAYVLMSWYVDWKKCSGYIMAWLGIFPLEVMVTGAMVANSLFMFPMPAAKVDPGVQTLLQGFSWSEDTREADLAQRNALLGEHVKDVKKEPMFCMETAVKLLAFSWVVYSDTTPLAAAKEVHIDVTDSGEKPKIAQGAQVKHMDQGDIDRHDKKGGCSLSPEARKETETAELTNEELLPVALSFYELQHTHIIHEDDPDIKVLIAWSKDTIVVAFRATASLKNVLHDLQAWRAEHMPKRGHWWLGQRPLVHKGFWHSWSAHGVGDRVMEFLAQLLADSKLAPADWHVYITGHSLGGALATLAAYDIQTAFGFRNLQVYTYGAPRTGNYAFAREYEKLVPET</sequence>
<dbReference type="EMBL" id="JALJOT010000010">
    <property type="protein sequence ID" value="KAK9906611.1"/>
    <property type="molecule type" value="Genomic_DNA"/>
</dbReference>
<dbReference type="InterPro" id="IPR002921">
    <property type="entry name" value="Fungal_lipase-type"/>
</dbReference>
<name>A0ABR2YJI3_9CHLO</name>
<dbReference type="Proteomes" id="UP001491310">
    <property type="component" value="Unassembled WGS sequence"/>
</dbReference>
<feature type="region of interest" description="Disordered" evidence="1">
    <location>
        <begin position="207"/>
        <end position="238"/>
    </location>
</feature>
<dbReference type="PANTHER" id="PTHR45856:SF24">
    <property type="entry name" value="FUNGAL LIPASE-LIKE DOMAIN-CONTAINING PROTEIN"/>
    <property type="match status" value="1"/>
</dbReference>
<dbReference type="CDD" id="cd00519">
    <property type="entry name" value="Lipase_3"/>
    <property type="match status" value="1"/>
</dbReference>
<keyword evidence="2" id="KW-0472">Membrane</keyword>
<evidence type="ECO:0000313" key="4">
    <source>
        <dbReference type="EMBL" id="KAK9906611.1"/>
    </source>
</evidence>
<dbReference type="PANTHER" id="PTHR45856">
    <property type="entry name" value="ALPHA/BETA-HYDROLASES SUPERFAMILY PROTEIN"/>
    <property type="match status" value="1"/>
</dbReference>
<feature type="transmembrane region" description="Helical" evidence="2">
    <location>
        <begin position="19"/>
        <end position="38"/>
    </location>
</feature>
<keyword evidence="5" id="KW-1185">Reference proteome</keyword>
<feature type="domain" description="Fungal lipase-type" evidence="3">
    <location>
        <begin position="287"/>
        <end position="415"/>
    </location>
</feature>
<reference evidence="4 5" key="1">
    <citation type="journal article" date="2024" name="Nat. Commun.">
        <title>Phylogenomics reveals the evolutionary origins of lichenization in chlorophyte algae.</title>
        <authorList>
            <person name="Puginier C."/>
            <person name="Libourel C."/>
            <person name="Otte J."/>
            <person name="Skaloud P."/>
            <person name="Haon M."/>
            <person name="Grisel S."/>
            <person name="Petersen M."/>
            <person name="Berrin J.G."/>
            <person name="Delaux P.M."/>
            <person name="Dal Grande F."/>
            <person name="Keller J."/>
        </authorList>
    </citation>
    <scope>NUCLEOTIDE SEQUENCE [LARGE SCALE GENOMIC DNA]</scope>
    <source>
        <strain evidence="4 5">SAG 216-7</strain>
    </source>
</reference>
<feature type="transmembrane region" description="Helical" evidence="2">
    <location>
        <begin position="93"/>
        <end position="117"/>
    </location>
</feature>
<proteinExistence type="predicted"/>
<feature type="compositionally biased region" description="Basic and acidic residues" evidence="1">
    <location>
        <begin position="216"/>
        <end position="230"/>
    </location>
</feature>
<keyword evidence="2" id="KW-0812">Transmembrane</keyword>
<dbReference type="Pfam" id="PF01764">
    <property type="entry name" value="Lipase_3"/>
    <property type="match status" value="1"/>
</dbReference>
<evidence type="ECO:0000259" key="3">
    <source>
        <dbReference type="Pfam" id="PF01764"/>
    </source>
</evidence>
<evidence type="ECO:0000313" key="5">
    <source>
        <dbReference type="Proteomes" id="UP001491310"/>
    </source>
</evidence>
<dbReference type="InterPro" id="IPR051218">
    <property type="entry name" value="Sec_MonoDiacylglyc_Lipase"/>
</dbReference>
<gene>
    <name evidence="4" type="ORF">WJX75_004947</name>
</gene>
<accession>A0ABR2YJI3</accession>
<dbReference type="Gene3D" id="3.40.50.1820">
    <property type="entry name" value="alpha/beta hydrolase"/>
    <property type="match status" value="1"/>
</dbReference>
<comment type="caution">
    <text evidence="4">The sequence shown here is derived from an EMBL/GenBank/DDBJ whole genome shotgun (WGS) entry which is preliminary data.</text>
</comment>
<protein>
    <recommendedName>
        <fullName evidence="3">Fungal lipase-type domain-containing protein</fullName>
    </recommendedName>
</protein>
<dbReference type="SUPFAM" id="SSF53474">
    <property type="entry name" value="alpha/beta-Hydrolases"/>
    <property type="match status" value="1"/>
</dbReference>
<dbReference type="InterPro" id="IPR029058">
    <property type="entry name" value="AB_hydrolase_fold"/>
</dbReference>
<organism evidence="4 5">
    <name type="scientific">Coccomyxa subellipsoidea</name>
    <dbReference type="NCBI Taxonomy" id="248742"/>
    <lineage>
        <taxon>Eukaryota</taxon>
        <taxon>Viridiplantae</taxon>
        <taxon>Chlorophyta</taxon>
        <taxon>core chlorophytes</taxon>
        <taxon>Trebouxiophyceae</taxon>
        <taxon>Trebouxiophyceae incertae sedis</taxon>
        <taxon>Coccomyxaceae</taxon>
        <taxon>Coccomyxa</taxon>
    </lineage>
</organism>
<keyword evidence="2" id="KW-1133">Transmembrane helix</keyword>
<evidence type="ECO:0000256" key="2">
    <source>
        <dbReference type="SAM" id="Phobius"/>
    </source>
</evidence>